<evidence type="ECO:0000256" key="9">
    <source>
        <dbReference type="ARBA" id="ARBA00023170"/>
    </source>
</evidence>
<sequence>MFTHVLPVLIYSWISSVLINTWVILSTPATSNSTDLGLAYSLLFCKTRPFTHHYAMLFQSVMFMQDIFFLFFMIWTSFYMVIVLFGHHETAMHIHSPSLSPQSLPKTKATHAVLLLGSCVVFFYGTNLGLSIHMSSVYERNLMLENITSFLSSCYPAVCALVLTKYDNRVSRSICAISNRVISPCSQWRLLLHLKNTDKNYFREGNRIDHRACFLSRSLKDNRFDFKKVFYLLARARVFTRIVRLE</sequence>
<comment type="subcellular location">
    <subcellularLocation>
        <location evidence="1 11">Cell membrane</location>
        <topology evidence="1 11">Multi-pass membrane protein</topology>
    </subcellularLocation>
</comment>
<reference evidence="12" key="1">
    <citation type="submission" date="2019-03" db="UniProtKB">
        <authorList>
            <consortium name="Ensembl"/>
        </authorList>
    </citation>
    <scope>IDENTIFICATION</scope>
</reference>
<dbReference type="GeneTree" id="ENSGT00960000186612"/>
<keyword evidence="6 11" id="KW-1133">Transmembrane helix</keyword>
<keyword evidence="7 11" id="KW-0297">G-protein coupled receptor</keyword>
<evidence type="ECO:0000256" key="6">
    <source>
        <dbReference type="ARBA" id="ARBA00022989"/>
    </source>
</evidence>
<evidence type="ECO:0000256" key="8">
    <source>
        <dbReference type="ARBA" id="ARBA00023136"/>
    </source>
</evidence>
<comment type="caution">
    <text evidence="11">Lacks conserved residue(s) required for the propagation of feature annotation.</text>
</comment>
<keyword evidence="4 11" id="KW-0589">Pheromone response</keyword>
<feature type="transmembrane region" description="Helical" evidence="11">
    <location>
        <begin position="109"/>
        <end position="127"/>
    </location>
</feature>
<evidence type="ECO:0000256" key="3">
    <source>
        <dbReference type="ARBA" id="ARBA00022475"/>
    </source>
</evidence>
<name>A0A452SZF6_URSMA</name>
<dbReference type="InterPro" id="IPR004072">
    <property type="entry name" value="Vmron_rcpt_1"/>
</dbReference>
<feature type="transmembrane region" description="Helical" evidence="11">
    <location>
        <begin position="5"/>
        <end position="25"/>
    </location>
</feature>
<comment type="similarity">
    <text evidence="2 11">Belongs to the G-protein coupled receptor 1 family.</text>
</comment>
<dbReference type="AlphaFoldDB" id="A0A452SZF6"/>
<evidence type="ECO:0000313" key="12">
    <source>
        <dbReference type="Ensembl" id="ENSUMAP00000000919"/>
    </source>
</evidence>
<keyword evidence="9 11" id="KW-0675">Receptor</keyword>
<dbReference type="Ensembl" id="ENSUMAT00000001205.1">
    <property type="protein sequence ID" value="ENSUMAP00000000919.1"/>
    <property type="gene ID" value="ENSUMAG00000000956.1"/>
</dbReference>
<evidence type="ECO:0000256" key="2">
    <source>
        <dbReference type="ARBA" id="ARBA00010663"/>
    </source>
</evidence>
<evidence type="ECO:0000256" key="10">
    <source>
        <dbReference type="ARBA" id="ARBA00023224"/>
    </source>
</evidence>
<evidence type="ECO:0000256" key="1">
    <source>
        <dbReference type="ARBA" id="ARBA00004651"/>
    </source>
</evidence>
<dbReference type="GO" id="GO:0005886">
    <property type="term" value="C:plasma membrane"/>
    <property type="evidence" value="ECO:0007669"/>
    <property type="project" value="UniProtKB-SubCell"/>
</dbReference>
<dbReference type="PANTHER" id="PTHR24062">
    <property type="entry name" value="VOMERONASAL TYPE-1 RECEPTOR"/>
    <property type="match status" value="1"/>
</dbReference>
<keyword evidence="8 11" id="KW-0472">Membrane</keyword>
<keyword evidence="10 11" id="KW-0807">Transducer</keyword>
<dbReference type="GO" id="GO:0019236">
    <property type="term" value="P:response to pheromone"/>
    <property type="evidence" value="ECO:0007669"/>
    <property type="project" value="UniProtKB-KW"/>
</dbReference>
<evidence type="ECO:0000256" key="11">
    <source>
        <dbReference type="RuleBase" id="RU364061"/>
    </source>
</evidence>
<accession>A0A452SZF6</accession>
<evidence type="ECO:0000256" key="5">
    <source>
        <dbReference type="ARBA" id="ARBA00022692"/>
    </source>
</evidence>
<dbReference type="OMA" id="GHHETAM"/>
<evidence type="ECO:0000256" key="7">
    <source>
        <dbReference type="ARBA" id="ARBA00023040"/>
    </source>
</evidence>
<keyword evidence="3 11" id="KW-1003">Cell membrane</keyword>
<dbReference type="Pfam" id="PF03402">
    <property type="entry name" value="V1R"/>
    <property type="match status" value="1"/>
</dbReference>
<organism evidence="12">
    <name type="scientific">Ursus maritimus</name>
    <name type="common">Polar bear</name>
    <name type="synonym">Thalarctos maritimus</name>
    <dbReference type="NCBI Taxonomy" id="29073"/>
    <lineage>
        <taxon>Eukaryota</taxon>
        <taxon>Metazoa</taxon>
        <taxon>Chordata</taxon>
        <taxon>Craniata</taxon>
        <taxon>Vertebrata</taxon>
        <taxon>Euteleostomi</taxon>
        <taxon>Mammalia</taxon>
        <taxon>Eutheria</taxon>
        <taxon>Laurasiatheria</taxon>
        <taxon>Carnivora</taxon>
        <taxon>Caniformia</taxon>
        <taxon>Ursidae</taxon>
        <taxon>Ursus</taxon>
    </lineage>
</organism>
<feature type="transmembrane region" description="Helical" evidence="11">
    <location>
        <begin position="67"/>
        <end position="88"/>
    </location>
</feature>
<proteinExistence type="inferred from homology"/>
<keyword evidence="5 11" id="KW-0812">Transmembrane</keyword>
<evidence type="ECO:0000256" key="4">
    <source>
        <dbReference type="ARBA" id="ARBA00022507"/>
    </source>
</evidence>
<protein>
    <recommendedName>
        <fullName evidence="11">Vomeronasal type-1 receptor</fullName>
    </recommendedName>
</protein>
<dbReference type="GO" id="GO:0016503">
    <property type="term" value="F:pheromone receptor activity"/>
    <property type="evidence" value="ECO:0007669"/>
    <property type="project" value="InterPro"/>
</dbReference>